<protein>
    <recommendedName>
        <fullName evidence="6">Protein YIP</fullName>
    </recommendedName>
</protein>
<evidence type="ECO:0000313" key="9">
    <source>
        <dbReference type="Proteomes" id="UP000824469"/>
    </source>
</evidence>
<feature type="non-terminal residue" evidence="8">
    <location>
        <position position="1"/>
    </location>
</feature>
<dbReference type="GO" id="GO:0000139">
    <property type="term" value="C:Golgi membrane"/>
    <property type="evidence" value="ECO:0007669"/>
    <property type="project" value="UniProtKB-SubCell"/>
</dbReference>
<sequence length="228" mass="25425">LFRFETMNDQTLKMSGGYTSLPTSHLPGSVPAVVDNNPKLLKLGEANLQIFPPTPSTDQSRPWGYQAPHVVDDPSGGLGAAGEGNAQSPNGWKSFFSIAYYRPYFNVDTFHVGERVIGSLYPHRGDFVEKIVHNPDMYGPVWISTTLVFMANVLGNYAAYLSFKPSTTDTEWVYDINYMSLAAAIFYSYIGFVPLGFYFLLQFMGIPSSLVQIWCLYGYSLFIFIPSS</sequence>
<feature type="transmembrane region" description="Helical" evidence="6">
    <location>
        <begin position="178"/>
        <end position="201"/>
    </location>
</feature>
<dbReference type="EMBL" id="JAHRHJ020000005">
    <property type="protein sequence ID" value="KAH9316451.1"/>
    <property type="molecule type" value="Genomic_DNA"/>
</dbReference>
<dbReference type="GO" id="GO:0031267">
    <property type="term" value="F:small GTPase binding"/>
    <property type="evidence" value="ECO:0007669"/>
    <property type="project" value="InterPro"/>
</dbReference>
<comment type="subcellular location">
    <subcellularLocation>
        <location evidence="6">Golgi apparatus membrane</location>
        <topology evidence="6">Multi-pass membrane protein</topology>
    </subcellularLocation>
    <subcellularLocation>
        <location evidence="1">Membrane</location>
        <topology evidence="1">Multi-pass membrane protein</topology>
    </subcellularLocation>
</comment>
<evidence type="ECO:0000259" key="7">
    <source>
        <dbReference type="Pfam" id="PF04893"/>
    </source>
</evidence>
<reference evidence="8 9" key="1">
    <citation type="journal article" date="2021" name="Nat. Plants">
        <title>The Taxus genome provides insights into paclitaxel biosynthesis.</title>
        <authorList>
            <person name="Xiong X."/>
            <person name="Gou J."/>
            <person name="Liao Q."/>
            <person name="Li Y."/>
            <person name="Zhou Q."/>
            <person name="Bi G."/>
            <person name="Li C."/>
            <person name="Du R."/>
            <person name="Wang X."/>
            <person name="Sun T."/>
            <person name="Guo L."/>
            <person name="Liang H."/>
            <person name="Lu P."/>
            <person name="Wu Y."/>
            <person name="Zhang Z."/>
            <person name="Ro D.K."/>
            <person name="Shang Y."/>
            <person name="Huang S."/>
            <person name="Yan J."/>
        </authorList>
    </citation>
    <scope>NUCLEOTIDE SEQUENCE [LARGE SCALE GENOMIC DNA]</scope>
    <source>
        <strain evidence="8">Ta-2019</strain>
    </source>
</reference>
<evidence type="ECO:0000256" key="3">
    <source>
        <dbReference type="ARBA" id="ARBA00022692"/>
    </source>
</evidence>
<organism evidence="8 9">
    <name type="scientific">Taxus chinensis</name>
    <name type="common">Chinese yew</name>
    <name type="synonym">Taxus wallichiana var. chinensis</name>
    <dbReference type="NCBI Taxonomy" id="29808"/>
    <lineage>
        <taxon>Eukaryota</taxon>
        <taxon>Viridiplantae</taxon>
        <taxon>Streptophyta</taxon>
        <taxon>Embryophyta</taxon>
        <taxon>Tracheophyta</taxon>
        <taxon>Spermatophyta</taxon>
        <taxon>Pinopsida</taxon>
        <taxon>Pinidae</taxon>
        <taxon>Conifers II</taxon>
        <taxon>Cupressales</taxon>
        <taxon>Taxaceae</taxon>
        <taxon>Taxus</taxon>
    </lineage>
</organism>
<feature type="non-terminal residue" evidence="8">
    <location>
        <position position="228"/>
    </location>
</feature>
<keyword evidence="4 6" id="KW-1133">Transmembrane helix</keyword>
<dbReference type="Proteomes" id="UP000824469">
    <property type="component" value="Unassembled WGS sequence"/>
</dbReference>
<dbReference type="PANTHER" id="PTHR12822:SF5">
    <property type="entry name" value="PROTEIN YIP"/>
    <property type="match status" value="1"/>
</dbReference>
<evidence type="ECO:0000256" key="4">
    <source>
        <dbReference type="ARBA" id="ARBA00022989"/>
    </source>
</evidence>
<keyword evidence="3 6" id="KW-0812">Transmembrane</keyword>
<accession>A0AA38G4G2</accession>
<dbReference type="GO" id="GO:0016192">
    <property type="term" value="P:vesicle-mediated transport"/>
    <property type="evidence" value="ECO:0007669"/>
    <property type="project" value="InterPro"/>
</dbReference>
<evidence type="ECO:0000256" key="6">
    <source>
        <dbReference type="RuleBase" id="RU361264"/>
    </source>
</evidence>
<evidence type="ECO:0000256" key="5">
    <source>
        <dbReference type="ARBA" id="ARBA00023136"/>
    </source>
</evidence>
<evidence type="ECO:0000313" key="8">
    <source>
        <dbReference type="EMBL" id="KAH9316451.1"/>
    </source>
</evidence>
<evidence type="ECO:0000256" key="1">
    <source>
        <dbReference type="ARBA" id="ARBA00004141"/>
    </source>
</evidence>
<comment type="caution">
    <text evidence="8">The sequence shown here is derived from an EMBL/GenBank/DDBJ whole genome shotgun (WGS) entry which is preliminary data.</text>
</comment>
<gene>
    <name evidence="8" type="ORF">KI387_025078</name>
</gene>
<name>A0AA38G4G2_TAXCH</name>
<proteinExistence type="inferred from homology"/>
<dbReference type="InterPro" id="IPR039765">
    <property type="entry name" value="Yip5/YIPF1/YIPF2"/>
</dbReference>
<dbReference type="OMA" id="ITIMILY"/>
<comment type="similarity">
    <text evidence="2 6">Belongs to the YIP1 family.</text>
</comment>
<dbReference type="Pfam" id="PF04893">
    <property type="entry name" value="Yip1"/>
    <property type="match status" value="1"/>
</dbReference>
<evidence type="ECO:0000256" key="2">
    <source>
        <dbReference type="ARBA" id="ARBA00010596"/>
    </source>
</evidence>
<feature type="transmembrane region" description="Helical" evidence="6">
    <location>
        <begin position="208"/>
        <end position="225"/>
    </location>
</feature>
<dbReference type="InterPro" id="IPR006977">
    <property type="entry name" value="Yip1_dom"/>
</dbReference>
<keyword evidence="5 6" id="KW-0472">Membrane</keyword>
<feature type="transmembrane region" description="Helical" evidence="6">
    <location>
        <begin position="137"/>
        <end position="158"/>
    </location>
</feature>
<dbReference type="AlphaFoldDB" id="A0AA38G4G2"/>
<keyword evidence="9" id="KW-1185">Reference proteome</keyword>
<comment type="caution">
    <text evidence="6">Lacks conserved residue(s) required for the propagation of feature annotation.</text>
</comment>
<feature type="domain" description="Yip1" evidence="7">
    <location>
        <begin position="120"/>
        <end position="226"/>
    </location>
</feature>
<dbReference type="PANTHER" id="PTHR12822">
    <property type="entry name" value="PROTEIN YIPF"/>
    <property type="match status" value="1"/>
</dbReference>